<dbReference type="GO" id="GO:0016747">
    <property type="term" value="F:acyltransferase activity, transferring groups other than amino-acyl groups"/>
    <property type="evidence" value="ECO:0007669"/>
    <property type="project" value="InterPro"/>
</dbReference>
<protein>
    <submittedName>
        <fullName evidence="4">N-acetyltransferase</fullName>
    </submittedName>
</protein>
<dbReference type="CDD" id="cd04301">
    <property type="entry name" value="NAT_SF"/>
    <property type="match status" value="1"/>
</dbReference>
<name>A0A830FAE1_9EURY</name>
<dbReference type="PROSITE" id="PS51186">
    <property type="entry name" value="GNAT"/>
    <property type="match status" value="1"/>
</dbReference>
<accession>A0A830FAE1</accession>
<evidence type="ECO:0000256" key="2">
    <source>
        <dbReference type="ARBA" id="ARBA00023315"/>
    </source>
</evidence>
<proteinExistence type="predicted"/>
<reference evidence="4 5" key="1">
    <citation type="journal article" date="2019" name="Int. J. Syst. Evol. Microbiol.">
        <title>The Global Catalogue of Microorganisms (GCM) 10K type strain sequencing project: providing services to taxonomists for standard genome sequencing and annotation.</title>
        <authorList>
            <consortium name="The Broad Institute Genomics Platform"/>
            <consortium name="The Broad Institute Genome Sequencing Center for Infectious Disease"/>
            <person name="Wu L."/>
            <person name="Ma J."/>
        </authorList>
    </citation>
    <scope>NUCLEOTIDE SEQUENCE [LARGE SCALE GENOMIC DNA]</scope>
    <source>
        <strain evidence="4 5">JCM 19585</strain>
    </source>
</reference>
<dbReference type="InterPro" id="IPR016181">
    <property type="entry name" value="Acyl_CoA_acyltransferase"/>
</dbReference>
<dbReference type="PANTHER" id="PTHR43877:SF2">
    <property type="entry name" value="AMINOALKYLPHOSPHONATE N-ACETYLTRANSFERASE-RELATED"/>
    <property type="match status" value="1"/>
</dbReference>
<feature type="domain" description="N-acetyltransferase" evidence="3">
    <location>
        <begin position="1"/>
        <end position="150"/>
    </location>
</feature>
<dbReference type="AlphaFoldDB" id="A0A830FAE1"/>
<dbReference type="PANTHER" id="PTHR43877">
    <property type="entry name" value="AMINOALKYLPHOSPHONATE N-ACETYLTRANSFERASE-RELATED-RELATED"/>
    <property type="match status" value="1"/>
</dbReference>
<dbReference type="Pfam" id="PF00583">
    <property type="entry name" value="Acetyltransf_1"/>
    <property type="match status" value="1"/>
</dbReference>
<dbReference type="EMBL" id="BMPF01000001">
    <property type="protein sequence ID" value="GGL26908.1"/>
    <property type="molecule type" value="Genomic_DNA"/>
</dbReference>
<comment type="caution">
    <text evidence="4">The sequence shown here is derived from an EMBL/GenBank/DDBJ whole genome shotgun (WGS) entry which is preliminary data.</text>
</comment>
<evidence type="ECO:0000313" key="5">
    <source>
        <dbReference type="Proteomes" id="UP000628840"/>
    </source>
</evidence>
<dbReference type="InterPro" id="IPR050832">
    <property type="entry name" value="Bact_Acetyltransf"/>
</dbReference>
<dbReference type="SUPFAM" id="SSF55729">
    <property type="entry name" value="Acyl-CoA N-acyltransferases (Nat)"/>
    <property type="match status" value="1"/>
</dbReference>
<gene>
    <name evidence="4" type="ORF">GCM10009037_08190</name>
</gene>
<dbReference type="Proteomes" id="UP000628840">
    <property type="component" value="Unassembled WGS sequence"/>
</dbReference>
<evidence type="ECO:0000256" key="1">
    <source>
        <dbReference type="ARBA" id="ARBA00022679"/>
    </source>
</evidence>
<organism evidence="4 5">
    <name type="scientific">Halarchaeum grantii</name>
    <dbReference type="NCBI Taxonomy" id="1193105"/>
    <lineage>
        <taxon>Archaea</taxon>
        <taxon>Methanobacteriati</taxon>
        <taxon>Methanobacteriota</taxon>
        <taxon>Stenosarchaea group</taxon>
        <taxon>Halobacteria</taxon>
        <taxon>Halobacteriales</taxon>
        <taxon>Halobacteriaceae</taxon>
    </lineage>
</organism>
<keyword evidence="2" id="KW-0012">Acyltransferase</keyword>
<dbReference type="InterPro" id="IPR000182">
    <property type="entry name" value="GNAT_dom"/>
</dbReference>
<dbReference type="OrthoDB" id="134118at2157"/>
<keyword evidence="1" id="KW-0808">Transferase</keyword>
<evidence type="ECO:0000259" key="3">
    <source>
        <dbReference type="PROSITE" id="PS51186"/>
    </source>
</evidence>
<keyword evidence="5" id="KW-1185">Reference proteome</keyword>
<dbReference type="Gene3D" id="3.40.630.30">
    <property type="match status" value="1"/>
</dbReference>
<evidence type="ECO:0000313" key="4">
    <source>
        <dbReference type="EMBL" id="GGL26908.1"/>
    </source>
</evidence>
<dbReference type="RefSeq" id="WP_188879388.1">
    <property type="nucleotide sequence ID" value="NZ_BMPF01000001.1"/>
</dbReference>
<sequence length="295" mass="31506">MDIRRARRSDAAAVAAFTEETWAHGDYAADVFEGWVESDGADRRTLVAADEADEAVGVVQGVLLSEHEAWVQGLRVAPDARGSGTGSALLEAALDWAAERGAAVARCMVFSWNVQGLGGTRAVGFEPTCEFRWIHPEPDAGATPVGDVRDDPDAAWAFWSRSAARDRLAGLALDDDEPWALAELTRERLHEAAREDRLLVCHEAGVGTRGVALRARTDGLADGERAEYAVAAWRDGAACRDVLAAVARDAAAQDAEEARVLIPETARAVSDVATARVDVGDEPDFVLTCDLSART</sequence>